<dbReference type="SFLD" id="SFLDG01386">
    <property type="entry name" value="main_SPASM_domain-containing"/>
    <property type="match status" value="1"/>
</dbReference>
<comment type="catalytic activity">
    <reaction evidence="11 12">
        <text>GTP + AH2 + S-adenosyl-L-methionine = (8S)-3',8-cyclo-7,8-dihydroguanosine 5'-triphosphate + 5'-deoxyadenosine + L-methionine + A + H(+)</text>
        <dbReference type="Rhea" id="RHEA:49576"/>
        <dbReference type="ChEBI" id="CHEBI:13193"/>
        <dbReference type="ChEBI" id="CHEBI:15378"/>
        <dbReference type="ChEBI" id="CHEBI:17319"/>
        <dbReference type="ChEBI" id="CHEBI:17499"/>
        <dbReference type="ChEBI" id="CHEBI:37565"/>
        <dbReference type="ChEBI" id="CHEBI:57844"/>
        <dbReference type="ChEBI" id="CHEBI:59789"/>
        <dbReference type="ChEBI" id="CHEBI:131766"/>
        <dbReference type="EC" id="4.1.99.22"/>
    </reaction>
</comment>
<comment type="pathway">
    <text evidence="12">Cofactor biosynthesis; molybdopterin biosynthesis.</text>
</comment>
<evidence type="ECO:0000256" key="5">
    <source>
        <dbReference type="ARBA" id="ARBA00022741"/>
    </source>
</evidence>
<comment type="subunit">
    <text evidence="12">Monomer and homodimer.</text>
</comment>
<dbReference type="InterPro" id="IPR006638">
    <property type="entry name" value="Elp3/MiaA/NifB-like_rSAM"/>
</dbReference>
<comment type="similarity">
    <text evidence="12">Belongs to the radical SAM superfamily. MoaA family.</text>
</comment>
<feature type="binding site" evidence="12">
    <location>
        <position position="85"/>
    </location>
    <ligand>
        <name>S-adenosyl-L-methionine</name>
        <dbReference type="ChEBI" id="CHEBI:59789"/>
    </ligand>
</feature>
<feature type="binding site" evidence="12">
    <location>
        <begin position="273"/>
        <end position="275"/>
    </location>
    <ligand>
        <name>GTP</name>
        <dbReference type="ChEBI" id="CHEBI:37565"/>
    </ligand>
</feature>
<evidence type="ECO:0000256" key="2">
    <source>
        <dbReference type="ARBA" id="ARBA00022485"/>
    </source>
</evidence>
<dbReference type="SFLD" id="SFLDS00029">
    <property type="entry name" value="Radical_SAM"/>
    <property type="match status" value="1"/>
</dbReference>
<dbReference type="NCBIfam" id="TIGR02666">
    <property type="entry name" value="moaA"/>
    <property type="match status" value="1"/>
</dbReference>
<keyword evidence="3 12" id="KW-0949">S-adenosyl-L-methionine</keyword>
<evidence type="ECO:0000256" key="1">
    <source>
        <dbReference type="ARBA" id="ARBA00012167"/>
    </source>
</evidence>
<keyword evidence="8 12" id="KW-0342">GTP-binding</keyword>
<feature type="binding site" evidence="12">
    <location>
        <position position="285"/>
    </location>
    <ligand>
        <name>[4Fe-4S] cluster</name>
        <dbReference type="ChEBI" id="CHEBI:49883"/>
        <label>2</label>
        <note>4Fe-4S-substrate</note>
    </ligand>
</feature>
<evidence type="ECO:0000256" key="12">
    <source>
        <dbReference type="HAMAP-Rule" id="MF_01225"/>
    </source>
</evidence>
<dbReference type="PROSITE" id="PS51918">
    <property type="entry name" value="RADICAL_SAM"/>
    <property type="match status" value="1"/>
</dbReference>
<dbReference type="InterPro" id="IPR013483">
    <property type="entry name" value="MoaA"/>
</dbReference>
<dbReference type="SMART" id="SM00729">
    <property type="entry name" value="Elp3"/>
    <property type="match status" value="1"/>
</dbReference>
<dbReference type="InterPro" id="IPR013785">
    <property type="entry name" value="Aldolase_TIM"/>
</dbReference>
<dbReference type="Gene3D" id="3.20.20.70">
    <property type="entry name" value="Aldolase class I"/>
    <property type="match status" value="1"/>
</dbReference>
<proteinExistence type="inferred from homology"/>
<dbReference type="CDD" id="cd21117">
    <property type="entry name" value="Twitch_MoaA"/>
    <property type="match status" value="1"/>
</dbReference>
<organism evidence="14 15">
    <name type="scientific">Uliginosibacterium flavum</name>
    <dbReference type="NCBI Taxonomy" id="1396831"/>
    <lineage>
        <taxon>Bacteria</taxon>
        <taxon>Pseudomonadati</taxon>
        <taxon>Pseudomonadota</taxon>
        <taxon>Betaproteobacteria</taxon>
        <taxon>Rhodocyclales</taxon>
        <taxon>Zoogloeaceae</taxon>
        <taxon>Uliginosibacterium</taxon>
    </lineage>
</organism>
<dbReference type="InterPro" id="IPR000385">
    <property type="entry name" value="MoaA_NifB_PqqE_Fe-S-bd_CS"/>
</dbReference>
<dbReference type="GO" id="GO:0061798">
    <property type="term" value="F:GTP 3',8'-cyclase activity"/>
    <property type="evidence" value="ECO:0007669"/>
    <property type="project" value="UniProtKB-EC"/>
</dbReference>
<feature type="binding site" evidence="12">
    <location>
        <position position="112"/>
    </location>
    <ligand>
        <name>GTP</name>
        <dbReference type="ChEBI" id="CHEBI:37565"/>
    </ligand>
</feature>
<evidence type="ECO:0000256" key="9">
    <source>
        <dbReference type="ARBA" id="ARBA00023150"/>
    </source>
</evidence>
<evidence type="ECO:0000313" key="15">
    <source>
        <dbReference type="Proteomes" id="UP001549691"/>
    </source>
</evidence>
<evidence type="ECO:0000256" key="11">
    <source>
        <dbReference type="ARBA" id="ARBA00048697"/>
    </source>
</evidence>
<keyword evidence="2 12" id="KW-0004">4Fe-4S</keyword>
<dbReference type="InterPro" id="IPR058240">
    <property type="entry name" value="rSAM_sf"/>
</dbReference>
<reference evidence="14 15" key="1">
    <citation type="submission" date="2024-07" db="EMBL/GenBank/DDBJ databases">
        <title>Uliginosibacterium flavum JJ3220;KACC:17644.</title>
        <authorList>
            <person name="Kim M.K."/>
        </authorList>
    </citation>
    <scope>NUCLEOTIDE SEQUENCE [LARGE SCALE GENOMIC DNA]</scope>
    <source>
        <strain evidence="14 15">KACC:17644</strain>
    </source>
</reference>
<sequence length="340" mass="37388">MNVQKSPTVVASTNAAESLVDSFGRRIDYLRVSVTDRCDLRCNYCLPEGFRDFATRSSILSPDEIARLVGIFSSMGVSRVRLTGGEPLVRADIVEIARLISAKPGIQDLSLSTNATQLAHFAFSLRDAGVSRLNVSLDSLDRDRFRHITGSDRLECVLAGLAEARRAGFSPIKLNMVVLNAESVSEIEAMWLFARENGFVLRVIEGMPVGFTAQSMSVVDLHQWVRQFSSRQALVPQVSVHGGPARYWHCTKSGSSIGVITPMSQHFCADCNRVRLTAEGVLLLCLGQEDRVDLRSLLRAGADDDEIKRSIRTGISAKPERHHFGEQPAKIVRFMAQTGG</sequence>
<comment type="caution">
    <text evidence="14">The sequence shown here is derived from an EMBL/GenBank/DDBJ whole genome shotgun (WGS) entry which is preliminary data.</text>
</comment>
<evidence type="ECO:0000256" key="3">
    <source>
        <dbReference type="ARBA" id="ARBA00022691"/>
    </source>
</evidence>
<dbReference type="HAMAP" id="MF_01225_B">
    <property type="entry name" value="MoaA_B"/>
    <property type="match status" value="1"/>
</dbReference>
<name>A0ABV2TRA3_9RHOO</name>
<dbReference type="SUPFAM" id="SSF102114">
    <property type="entry name" value="Radical SAM enzymes"/>
    <property type="match status" value="1"/>
</dbReference>
<keyword evidence="6 12" id="KW-0408">Iron</keyword>
<dbReference type="PANTHER" id="PTHR22960">
    <property type="entry name" value="MOLYBDOPTERIN COFACTOR SYNTHESIS PROTEIN A"/>
    <property type="match status" value="1"/>
</dbReference>
<dbReference type="CDD" id="cd01335">
    <property type="entry name" value="Radical_SAM"/>
    <property type="match status" value="1"/>
</dbReference>
<dbReference type="EMBL" id="JBEWZI010000027">
    <property type="protein sequence ID" value="MET7016068.1"/>
    <property type="molecule type" value="Genomic_DNA"/>
</dbReference>
<feature type="binding site" evidence="12">
    <location>
        <position position="31"/>
    </location>
    <ligand>
        <name>GTP</name>
        <dbReference type="ChEBI" id="CHEBI:37565"/>
    </ligand>
</feature>
<comment type="function">
    <text evidence="12">Catalyzes the cyclization of GTP to (8S)-3',8-cyclo-7,8-dihydroguanosine 5'-triphosphate.</text>
</comment>
<dbReference type="PROSITE" id="PS01305">
    <property type="entry name" value="MOAA_NIFB_PQQE"/>
    <property type="match status" value="1"/>
</dbReference>
<gene>
    <name evidence="12 14" type="primary">moaA</name>
    <name evidence="14" type="ORF">ABXR19_17925</name>
</gene>
<protein>
    <recommendedName>
        <fullName evidence="1 12">GTP 3',8-cyclase</fullName>
        <ecNumber evidence="1 12">4.1.99.22</ecNumber>
    </recommendedName>
    <alternativeName>
        <fullName evidence="12">Molybdenum cofactor biosynthesis protein A</fullName>
    </alternativeName>
</protein>
<feature type="binding site" evidence="12">
    <location>
        <position position="207"/>
    </location>
    <ligand>
        <name>S-adenosyl-L-methionine</name>
        <dbReference type="ChEBI" id="CHEBI:59789"/>
    </ligand>
</feature>
<feature type="binding site" evidence="12">
    <location>
        <position position="268"/>
    </location>
    <ligand>
        <name>[4Fe-4S] cluster</name>
        <dbReference type="ChEBI" id="CHEBI:49883"/>
        <label>2</label>
        <note>4Fe-4S-substrate</note>
    </ligand>
</feature>
<feature type="binding site" evidence="12">
    <location>
        <position position="38"/>
    </location>
    <ligand>
        <name>[4Fe-4S] cluster</name>
        <dbReference type="ChEBI" id="CHEBI:49883"/>
        <label>1</label>
        <note>4Fe-4S-S-AdoMet</note>
    </ligand>
</feature>
<keyword evidence="7 12" id="KW-0411">Iron-sulfur</keyword>
<dbReference type="InterPro" id="IPR010505">
    <property type="entry name" value="MoaA_twitch"/>
</dbReference>
<feature type="binding site" evidence="12">
    <location>
        <position position="271"/>
    </location>
    <ligand>
        <name>[4Fe-4S] cluster</name>
        <dbReference type="ChEBI" id="CHEBI:49883"/>
        <label>2</label>
        <note>4Fe-4S-substrate</note>
    </ligand>
</feature>
<accession>A0ABV2TRA3</accession>
<dbReference type="RefSeq" id="WP_354602526.1">
    <property type="nucleotide sequence ID" value="NZ_JBEWZI010000027.1"/>
</dbReference>
<keyword evidence="10 12" id="KW-0456">Lyase</keyword>
<keyword evidence="4 12" id="KW-0479">Metal-binding</keyword>
<evidence type="ECO:0000256" key="10">
    <source>
        <dbReference type="ARBA" id="ARBA00023239"/>
    </source>
</evidence>
<dbReference type="SFLD" id="SFLDG01383">
    <property type="entry name" value="cyclic_pyranopterin_phosphate"/>
    <property type="match status" value="1"/>
</dbReference>
<dbReference type="PANTHER" id="PTHR22960:SF0">
    <property type="entry name" value="MOLYBDENUM COFACTOR BIOSYNTHESIS PROTEIN 1"/>
    <property type="match status" value="1"/>
</dbReference>
<evidence type="ECO:0000256" key="6">
    <source>
        <dbReference type="ARBA" id="ARBA00023004"/>
    </source>
</evidence>
<evidence type="ECO:0000256" key="7">
    <source>
        <dbReference type="ARBA" id="ARBA00023014"/>
    </source>
</evidence>
<dbReference type="InterPro" id="IPR050105">
    <property type="entry name" value="MoCo_biosynth_MoaA/MoaC"/>
</dbReference>
<dbReference type="InterPro" id="IPR007197">
    <property type="entry name" value="rSAM"/>
</dbReference>
<evidence type="ECO:0000259" key="13">
    <source>
        <dbReference type="PROSITE" id="PS51918"/>
    </source>
</evidence>
<dbReference type="NCBIfam" id="NF001199">
    <property type="entry name" value="PRK00164.2-1"/>
    <property type="match status" value="1"/>
</dbReference>
<evidence type="ECO:0000256" key="4">
    <source>
        <dbReference type="ARBA" id="ARBA00022723"/>
    </source>
</evidence>
<evidence type="ECO:0000313" key="14">
    <source>
        <dbReference type="EMBL" id="MET7016068.1"/>
    </source>
</evidence>
<dbReference type="Pfam" id="PF04055">
    <property type="entry name" value="Radical_SAM"/>
    <property type="match status" value="1"/>
</dbReference>
<dbReference type="InterPro" id="IPR040064">
    <property type="entry name" value="MoaA-like"/>
</dbReference>
<dbReference type="Pfam" id="PF06463">
    <property type="entry name" value="Mob_synth_C"/>
    <property type="match status" value="1"/>
</dbReference>
<feature type="domain" description="Radical SAM core" evidence="13">
    <location>
        <begin position="22"/>
        <end position="245"/>
    </location>
</feature>
<comment type="cofactor">
    <cofactor evidence="12">
        <name>[4Fe-4S] cluster</name>
        <dbReference type="ChEBI" id="CHEBI:49883"/>
    </cofactor>
    <text evidence="12">Binds 2 [4Fe-4S] clusters. Binds 1 [4Fe-4S] cluster coordinated with 3 cysteines and an exchangeable S-adenosyl-L-methionine and 1 [4Fe-4S] cluster coordinated with 3 cysteines and the GTP-derived substrate.</text>
</comment>
<dbReference type="SFLD" id="SFLDG01067">
    <property type="entry name" value="SPASM/twitch_domain_containing"/>
    <property type="match status" value="1"/>
</dbReference>
<dbReference type="EC" id="4.1.99.22" evidence="1 12"/>
<feature type="binding site" evidence="12">
    <location>
        <position position="44"/>
    </location>
    <ligand>
        <name>S-adenosyl-L-methionine</name>
        <dbReference type="ChEBI" id="CHEBI:59789"/>
    </ligand>
</feature>
<keyword evidence="9 12" id="KW-0501">Molybdenum cofactor biosynthesis</keyword>
<feature type="binding site" evidence="12">
    <location>
        <position position="173"/>
    </location>
    <ligand>
        <name>GTP</name>
        <dbReference type="ChEBI" id="CHEBI:37565"/>
    </ligand>
</feature>
<keyword evidence="15" id="KW-1185">Reference proteome</keyword>
<feature type="binding site" evidence="12">
    <location>
        <position position="42"/>
    </location>
    <ligand>
        <name>[4Fe-4S] cluster</name>
        <dbReference type="ChEBI" id="CHEBI:49883"/>
        <label>1</label>
        <note>4Fe-4S-S-AdoMet</note>
    </ligand>
</feature>
<dbReference type="Proteomes" id="UP001549691">
    <property type="component" value="Unassembled WGS sequence"/>
</dbReference>
<feature type="binding site" evidence="12">
    <location>
        <position position="81"/>
    </location>
    <ligand>
        <name>GTP</name>
        <dbReference type="ChEBI" id="CHEBI:37565"/>
    </ligand>
</feature>
<keyword evidence="5 12" id="KW-0547">Nucleotide-binding</keyword>
<evidence type="ECO:0000256" key="8">
    <source>
        <dbReference type="ARBA" id="ARBA00023134"/>
    </source>
</evidence>
<feature type="binding site" evidence="12">
    <location>
        <position position="45"/>
    </location>
    <ligand>
        <name>[4Fe-4S] cluster</name>
        <dbReference type="ChEBI" id="CHEBI:49883"/>
        <label>1</label>
        <note>4Fe-4S-S-AdoMet</note>
    </ligand>
</feature>
<feature type="binding site" evidence="12">
    <location>
        <position position="136"/>
    </location>
    <ligand>
        <name>S-adenosyl-L-methionine</name>
        <dbReference type="ChEBI" id="CHEBI:59789"/>
    </ligand>
</feature>